<dbReference type="Proteomes" id="UP001066276">
    <property type="component" value="Chromosome 5"/>
</dbReference>
<evidence type="ECO:0000313" key="1">
    <source>
        <dbReference type="EMBL" id="KAJ1156187.1"/>
    </source>
</evidence>
<comment type="caution">
    <text evidence="1">The sequence shown here is derived from an EMBL/GenBank/DDBJ whole genome shotgun (WGS) entry which is preliminary data.</text>
</comment>
<dbReference type="AlphaFoldDB" id="A0AAV7RWW1"/>
<evidence type="ECO:0000313" key="2">
    <source>
        <dbReference type="Proteomes" id="UP001066276"/>
    </source>
</evidence>
<name>A0AAV7RWW1_PLEWA</name>
<protein>
    <submittedName>
        <fullName evidence="1">Uncharacterized protein</fullName>
    </submittedName>
</protein>
<reference evidence="1" key="1">
    <citation type="journal article" date="2022" name="bioRxiv">
        <title>Sequencing and chromosome-scale assembly of the giantPleurodeles waltlgenome.</title>
        <authorList>
            <person name="Brown T."/>
            <person name="Elewa A."/>
            <person name="Iarovenko S."/>
            <person name="Subramanian E."/>
            <person name="Araus A.J."/>
            <person name="Petzold A."/>
            <person name="Susuki M."/>
            <person name="Suzuki K.-i.T."/>
            <person name="Hayashi T."/>
            <person name="Toyoda A."/>
            <person name="Oliveira C."/>
            <person name="Osipova E."/>
            <person name="Leigh N.D."/>
            <person name="Simon A."/>
            <person name="Yun M.H."/>
        </authorList>
    </citation>
    <scope>NUCLEOTIDE SEQUENCE</scope>
    <source>
        <strain evidence="1">20211129_DDA</strain>
        <tissue evidence="1">Liver</tissue>
    </source>
</reference>
<accession>A0AAV7RWW1</accession>
<gene>
    <name evidence="1" type="ORF">NDU88_008911</name>
</gene>
<dbReference type="EMBL" id="JANPWB010000009">
    <property type="protein sequence ID" value="KAJ1156187.1"/>
    <property type="molecule type" value="Genomic_DNA"/>
</dbReference>
<sequence>MVLAAVEQFGTSLEHTYVTLEGEIENREDDLTLRHVDHCKLTDKLCSVKQTIAELAPKTCEVETSLQSLADQVHVLESRAEDADGYPRRSNICVVSLLDGVEE</sequence>
<keyword evidence="2" id="KW-1185">Reference proteome</keyword>
<proteinExistence type="predicted"/>
<organism evidence="1 2">
    <name type="scientific">Pleurodeles waltl</name>
    <name type="common">Iberian ribbed newt</name>
    <dbReference type="NCBI Taxonomy" id="8319"/>
    <lineage>
        <taxon>Eukaryota</taxon>
        <taxon>Metazoa</taxon>
        <taxon>Chordata</taxon>
        <taxon>Craniata</taxon>
        <taxon>Vertebrata</taxon>
        <taxon>Euteleostomi</taxon>
        <taxon>Amphibia</taxon>
        <taxon>Batrachia</taxon>
        <taxon>Caudata</taxon>
        <taxon>Salamandroidea</taxon>
        <taxon>Salamandridae</taxon>
        <taxon>Pleurodelinae</taxon>
        <taxon>Pleurodeles</taxon>
    </lineage>
</organism>